<keyword evidence="10" id="KW-1185">Reference proteome</keyword>
<feature type="transmembrane region" description="Helical" evidence="7">
    <location>
        <begin position="40"/>
        <end position="63"/>
    </location>
</feature>
<evidence type="ECO:0000256" key="7">
    <source>
        <dbReference type="SAM" id="Phobius"/>
    </source>
</evidence>
<evidence type="ECO:0000256" key="5">
    <source>
        <dbReference type="ARBA" id="ARBA00022833"/>
    </source>
</evidence>
<evidence type="ECO:0000313" key="9">
    <source>
        <dbReference type="EMBL" id="GGE03606.1"/>
    </source>
</evidence>
<evidence type="ECO:0000256" key="2">
    <source>
        <dbReference type="ARBA" id="ARBA00022670"/>
    </source>
</evidence>
<keyword evidence="4" id="KW-0378">Hydrolase</keyword>
<evidence type="ECO:0000256" key="3">
    <source>
        <dbReference type="ARBA" id="ARBA00022723"/>
    </source>
</evidence>
<dbReference type="Proteomes" id="UP000619041">
    <property type="component" value="Unassembled WGS sequence"/>
</dbReference>
<name>A0ABQ1SAB0_9SPHN</name>
<keyword evidence="7" id="KW-0472">Membrane</keyword>
<dbReference type="InterPro" id="IPR050570">
    <property type="entry name" value="Cell_wall_metabolism_enzyme"/>
</dbReference>
<sequence length="383" mass="41357">MNSAASGSLSRLRAWFPDREFFMRSQGQVRFIKITGKVQMIAASAVIGALVAWGLSMAVMGWLQYRAAADRLSLLEREAQVANAEERVGAYRDDIGAVADDLKRRQTFIEEMVDSLPADAREGETVTDSTSEASKTVSKVSAAIPEAAALARIEARQLAFVERLTRYADRRAERSAKAIRQLGLDPNAMVRAAGRGAMGGPLERLSTARDGSIDPRFERLGLSLARMEALDRSLAGIPQYRPANVEMLTSSYGVRRDPFTGAAAMHSGLDFRGPIGAPIYAAAKGRVSFVGQRSGYGNVIEISHGNGMVTRYAHMSHFASRVGQEVAPGDVIGAIGSTGRSTGPHLHFEVRINGRAVNPRPFLEAAPHVLKEARRVQGEPARG</sequence>
<comment type="cofactor">
    <cofactor evidence="1">
        <name>Zn(2+)</name>
        <dbReference type="ChEBI" id="CHEBI:29105"/>
    </cofactor>
</comment>
<keyword evidence="6" id="KW-0482">Metalloprotease</keyword>
<comment type="caution">
    <text evidence="9">The sequence shown here is derived from an EMBL/GenBank/DDBJ whole genome shotgun (WGS) entry which is preliminary data.</text>
</comment>
<dbReference type="Gene3D" id="2.70.70.10">
    <property type="entry name" value="Glucose Permease (Domain IIA)"/>
    <property type="match status" value="1"/>
</dbReference>
<dbReference type="SUPFAM" id="SSF51261">
    <property type="entry name" value="Duplicated hybrid motif"/>
    <property type="match status" value="1"/>
</dbReference>
<protein>
    <submittedName>
        <fullName evidence="9">Peptidase M24</fullName>
    </submittedName>
</protein>
<keyword evidence="7" id="KW-0812">Transmembrane</keyword>
<dbReference type="PANTHER" id="PTHR21666">
    <property type="entry name" value="PEPTIDASE-RELATED"/>
    <property type="match status" value="1"/>
</dbReference>
<gene>
    <name evidence="9" type="ORF">GCM10011515_24010</name>
</gene>
<evidence type="ECO:0000259" key="8">
    <source>
        <dbReference type="Pfam" id="PF01551"/>
    </source>
</evidence>
<evidence type="ECO:0000256" key="6">
    <source>
        <dbReference type="ARBA" id="ARBA00023049"/>
    </source>
</evidence>
<evidence type="ECO:0000256" key="4">
    <source>
        <dbReference type="ARBA" id="ARBA00022801"/>
    </source>
</evidence>
<keyword evidence="7" id="KW-1133">Transmembrane helix</keyword>
<proteinExistence type="predicted"/>
<feature type="domain" description="M23ase beta-sheet core" evidence="8">
    <location>
        <begin position="265"/>
        <end position="359"/>
    </location>
</feature>
<evidence type="ECO:0000313" key="10">
    <source>
        <dbReference type="Proteomes" id="UP000619041"/>
    </source>
</evidence>
<dbReference type="RefSeq" id="WP_188645345.1">
    <property type="nucleotide sequence ID" value="NZ_BMKL01000001.1"/>
</dbReference>
<keyword evidence="3" id="KW-0479">Metal-binding</keyword>
<reference evidence="10" key="1">
    <citation type="journal article" date="2019" name="Int. J. Syst. Evol. Microbiol.">
        <title>The Global Catalogue of Microorganisms (GCM) 10K type strain sequencing project: providing services to taxonomists for standard genome sequencing and annotation.</title>
        <authorList>
            <consortium name="The Broad Institute Genomics Platform"/>
            <consortium name="The Broad Institute Genome Sequencing Center for Infectious Disease"/>
            <person name="Wu L."/>
            <person name="Ma J."/>
        </authorList>
    </citation>
    <scope>NUCLEOTIDE SEQUENCE [LARGE SCALE GENOMIC DNA]</scope>
    <source>
        <strain evidence="10">CGMCC 1.15959</strain>
    </source>
</reference>
<dbReference type="InterPro" id="IPR011055">
    <property type="entry name" value="Dup_hybrid_motif"/>
</dbReference>
<organism evidence="9 10">
    <name type="scientific">Tsuneonella deserti</name>
    <dbReference type="NCBI Taxonomy" id="2035528"/>
    <lineage>
        <taxon>Bacteria</taxon>
        <taxon>Pseudomonadati</taxon>
        <taxon>Pseudomonadota</taxon>
        <taxon>Alphaproteobacteria</taxon>
        <taxon>Sphingomonadales</taxon>
        <taxon>Erythrobacteraceae</taxon>
        <taxon>Tsuneonella</taxon>
    </lineage>
</organism>
<accession>A0ABQ1SAB0</accession>
<dbReference type="EMBL" id="BMKL01000001">
    <property type="protein sequence ID" value="GGE03606.1"/>
    <property type="molecule type" value="Genomic_DNA"/>
</dbReference>
<evidence type="ECO:0000256" key="1">
    <source>
        <dbReference type="ARBA" id="ARBA00001947"/>
    </source>
</evidence>
<keyword evidence="2" id="KW-0645">Protease</keyword>
<keyword evidence="5" id="KW-0862">Zinc</keyword>
<dbReference type="Pfam" id="PF01551">
    <property type="entry name" value="Peptidase_M23"/>
    <property type="match status" value="1"/>
</dbReference>
<dbReference type="InterPro" id="IPR016047">
    <property type="entry name" value="M23ase_b-sheet_dom"/>
</dbReference>
<dbReference type="CDD" id="cd12797">
    <property type="entry name" value="M23_peptidase"/>
    <property type="match status" value="1"/>
</dbReference>
<dbReference type="PANTHER" id="PTHR21666:SF288">
    <property type="entry name" value="CELL DIVISION PROTEIN YTFB"/>
    <property type="match status" value="1"/>
</dbReference>